<keyword evidence="1" id="KW-1003">Cell membrane</keyword>
<keyword evidence="2" id="KW-0673">Quorum sensing</keyword>
<protein>
    <submittedName>
        <fullName evidence="9">Accessory gene regulator B family protein</fullName>
    </submittedName>
</protein>
<reference evidence="9" key="1">
    <citation type="submission" date="2022-07" db="EMBL/GenBank/DDBJ databases">
        <title>Enhanced cultured diversity of the mouse gut microbiota enables custom-made synthetic communities.</title>
        <authorList>
            <person name="Afrizal A."/>
        </authorList>
    </citation>
    <scope>NUCLEOTIDE SEQUENCE</scope>
    <source>
        <strain evidence="9">DSM 28593</strain>
    </source>
</reference>
<dbReference type="GO" id="GO:0016020">
    <property type="term" value="C:membrane"/>
    <property type="evidence" value="ECO:0007669"/>
    <property type="project" value="InterPro"/>
</dbReference>
<evidence type="ECO:0000256" key="1">
    <source>
        <dbReference type="ARBA" id="ARBA00022475"/>
    </source>
</evidence>
<evidence type="ECO:0000256" key="4">
    <source>
        <dbReference type="ARBA" id="ARBA00022692"/>
    </source>
</evidence>
<comment type="caution">
    <text evidence="9">The sequence shown here is derived from an EMBL/GenBank/DDBJ whole genome shotgun (WGS) entry which is preliminary data.</text>
</comment>
<evidence type="ECO:0000313" key="9">
    <source>
        <dbReference type="EMBL" id="MCR1898495.1"/>
    </source>
</evidence>
<dbReference type="GO" id="GO:0009372">
    <property type="term" value="P:quorum sensing"/>
    <property type="evidence" value="ECO:0007669"/>
    <property type="project" value="UniProtKB-KW"/>
</dbReference>
<gene>
    <name evidence="9" type="ORF">NSA47_05755</name>
</gene>
<dbReference type="GO" id="GO:0008233">
    <property type="term" value="F:peptidase activity"/>
    <property type="evidence" value="ECO:0007669"/>
    <property type="project" value="UniProtKB-KW"/>
</dbReference>
<feature type="transmembrane region" description="Helical" evidence="8">
    <location>
        <begin position="145"/>
        <end position="161"/>
    </location>
</feature>
<evidence type="ECO:0000256" key="7">
    <source>
        <dbReference type="ARBA" id="ARBA00023136"/>
    </source>
</evidence>
<organism evidence="9 10">
    <name type="scientific">Irregularibacter muris</name>
    <dbReference type="NCBI Taxonomy" id="1796619"/>
    <lineage>
        <taxon>Bacteria</taxon>
        <taxon>Bacillati</taxon>
        <taxon>Bacillota</taxon>
        <taxon>Clostridia</taxon>
        <taxon>Eubacteriales</taxon>
        <taxon>Eubacteriaceae</taxon>
        <taxon>Irregularibacter</taxon>
    </lineage>
</organism>
<dbReference type="SMART" id="SM00793">
    <property type="entry name" value="AgrB"/>
    <property type="match status" value="1"/>
</dbReference>
<keyword evidence="4 8" id="KW-0812">Transmembrane</keyword>
<dbReference type="Proteomes" id="UP001205748">
    <property type="component" value="Unassembled WGS sequence"/>
</dbReference>
<proteinExistence type="predicted"/>
<evidence type="ECO:0000313" key="10">
    <source>
        <dbReference type="Proteomes" id="UP001205748"/>
    </source>
</evidence>
<evidence type="ECO:0000256" key="2">
    <source>
        <dbReference type="ARBA" id="ARBA00022654"/>
    </source>
</evidence>
<sequence>MKMSTAQKITESFIHNDIILAEDKDLYIYGLKQGVFILLNIFTIIGMGLILGMLWQSFVLMLVYIPLRSYAGGYHAKTPLKCYLFSIVMLWVALLGIRLIPWTNFTSLMVSFCAGSIIFFLAPVEDSNKPLDEVEKKIYKKRSRILLIVSIGVELLLWIIGFKKAAICIMMAIIMAAMMVVMGFLRNRETILKNSR</sequence>
<name>A0AAE3HDE8_9FIRM</name>
<evidence type="ECO:0000256" key="6">
    <source>
        <dbReference type="ARBA" id="ARBA00022989"/>
    </source>
</evidence>
<keyword evidence="6 8" id="KW-1133">Transmembrane helix</keyword>
<dbReference type="EMBL" id="JANKAS010000004">
    <property type="protein sequence ID" value="MCR1898495.1"/>
    <property type="molecule type" value="Genomic_DNA"/>
</dbReference>
<evidence type="ECO:0000256" key="8">
    <source>
        <dbReference type="SAM" id="Phobius"/>
    </source>
</evidence>
<keyword evidence="3" id="KW-0645">Protease</keyword>
<keyword evidence="10" id="KW-1185">Reference proteome</keyword>
<evidence type="ECO:0000256" key="3">
    <source>
        <dbReference type="ARBA" id="ARBA00022670"/>
    </source>
</evidence>
<feature type="transmembrane region" description="Helical" evidence="8">
    <location>
        <begin position="167"/>
        <end position="185"/>
    </location>
</feature>
<dbReference type="Pfam" id="PF04647">
    <property type="entry name" value="AgrB"/>
    <property type="match status" value="1"/>
</dbReference>
<dbReference type="InterPro" id="IPR006741">
    <property type="entry name" value="AgrB"/>
</dbReference>
<keyword evidence="7 8" id="KW-0472">Membrane</keyword>
<evidence type="ECO:0000256" key="5">
    <source>
        <dbReference type="ARBA" id="ARBA00022801"/>
    </source>
</evidence>
<dbReference type="AlphaFoldDB" id="A0AAE3HDE8"/>
<feature type="transmembrane region" description="Helical" evidence="8">
    <location>
        <begin position="82"/>
        <end position="100"/>
    </location>
</feature>
<accession>A0AAE3HDE8</accession>
<keyword evidence="5" id="KW-0378">Hydrolase</keyword>
<dbReference type="GO" id="GO:0006508">
    <property type="term" value="P:proteolysis"/>
    <property type="evidence" value="ECO:0007669"/>
    <property type="project" value="UniProtKB-KW"/>
</dbReference>
<dbReference type="RefSeq" id="WP_257529971.1">
    <property type="nucleotide sequence ID" value="NZ_JANKAS010000004.1"/>
</dbReference>
<feature type="transmembrane region" description="Helical" evidence="8">
    <location>
        <begin position="35"/>
        <end position="62"/>
    </location>
</feature>